<proteinExistence type="predicted"/>
<sequence length="200" mass="22378">MLIKTLALVLGASSLASAAINAYVKVNGWLQAELEMEGNGLAGHIHDFDPDITEGTWIGGDYPSYSDLNEAIPYWFNALVPLAYFPDNHNTGPGNLVILEIITHNGGQFFGALAYYDDELLMVQVHQIASSIIANQLDDGWIGPETDPNTRTFWARYPVSLGFMNLNNYTDYWYLEDDELQPEDFTQWGPVEPKANVMRD</sequence>
<protein>
    <submittedName>
        <fullName evidence="2">Uncharacterized protein</fullName>
    </submittedName>
</protein>
<feature type="signal peptide" evidence="1">
    <location>
        <begin position="1"/>
        <end position="18"/>
    </location>
</feature>
<gene>
    <name evidence="2" type="ORF">BT96DRAFT_944547</name>
</gene>
<feature type="chain" id="PRO_5025692045" evidence="1">
    <location>
        <begin position="19"/>
        <end position="200"/>
    </location>
</feature>
<dbReference type="Proteomes" id="UP000799118">
    <property type="component" value="Unassembled WGS sequence"/>
</dbReference>
<evidence type="ECO:0000256" key="1">
    <source>
        <dbReference type="SAM" id="SignalP"/>
    </source>
</evidence>
<keyword evidence="3" id="KW-1185">Reference proteome</keyword>
<accession>A0A6A4H3C9</accession>
<keyword evidence="1" id="KW-0732">Signal</keyword>
<organism evidence="2 3">
    <name type="scientific">Gymnopus androsaceus JB14</name>
    <dbReference type="NCBI Taxonomy" id="1447944"/>
    <lineage>
        <taxon>Eukaryota</taxon>
        <taxon>Fungi</taxon>
        <taxon>Dikarya</taxon>
        <taxon>Basidiomycota</taxon>
        <taxon>Agaricomycotina</taxon>
        <taxon>Agaricomycetes</taxon>
        <taxon>Agaricomycetidae</taxon>
        <taxon>Agaricales</taxon>
        <taxon>Marasmiineae</taxon>
        <taxon>Omphalotaceae</taxon>
        <taxon>Gymnopus</taxon>
    </lineage>
</organism>
<name>A0A6A4H3C9_9AGAR</name>
<dbReference type="AlphaFoldDB" id="A0A6A4H3C9"/>
<evidence type="ECO:0000313" key="3">
    <source>
        <dbReference type="Proteomes" id="UP000799118"/>
    </source>
</evidence>
<evidence type="ECO:0000313" key="2">
    <source>
        <dbReference type="EMBL" id="KAE9392591.1"/>
    </source>
</evidence>
<reference evidence="2" key="1">
    <citation type="journal article" date="2019" name="Environ. Microbiol.">
        <title>Fungal ecological strategies reflected in gene transcription - a case study of two litter decomposers.</title>
        <authorList>
            <person name="Barbi F."/>
            <person name="Kohler A."/>
            <person name="Barry K."/>
            <person name="Baskaran P."/>
            <person name="Daum C."/>
            <person name="Fauchery L."/>
            <person name="Ihrmark K."/>
            <person name="Kuo A."/>
            <person name="LaButti K."/>
            <person name="Lipzen A."/>
            <person name="Morin E."/>
            <person name="Grigoriev I.V."/>
            <person name="Henrissat B."/>
            <person name="Lindahl B."/>
            <person name="Martin F."/>
        </authorList>
    </citation>
    <scope>NUCLEOTIDE SEQUENCE</scope>
    <source>
        <strain evidence="2">JB14</strain>
    </source>
</reference>
<dbReference type="OrthoDB" id="5358475at2759"/>
<dbReference type="EMBL" id="ML769592">
    <property type="protein sequence ID" value="KAE9392591.1"/>
    <property type="molecule type" value="Genomic_DNA"/>
</dbReference>